<evidence type="ECO:0000313" key="4">
    <source>
        <dbReference type="EMBL" id="ABG84381.1"/>
    </source>
</evidence>
<evidence type="ECO:0000256" key="1">
    <source>
        <dbReference type="ARBA" id="ARBA00022612"/>
    </source>
</evidence>
<dbReference type="InterPro" id="IPR010090">
    <property type="entry name" value="Phage_tape_meas"/>
</dbReference>
<keyword evidence="1" id="KW-1188">Viral release from host cell</keyword>
<gene>
    <name evidence="4" type="ordered locus">CPF_1576</name>
</gene>
<feature type="domain" description="Phage tail tape measure protein" evidence="3">
    <location>
        <begin position="241"/>
        <end position="430"/>
    </location>
</feature>
<dbReference type="eggNOG" id="COG3206">
    <property type="taxonomic scope" value="Bacteria"/>
</dbReference>
<dbReference type="EMBL" id="CP000246">
    <property type="protein sequence ID" value="ABG84381.1"/>
    <property type="molecule type" value="Genomic_DNA"/>
</dbReference>
<dbReference type="STRING" id="195103.CPF_1576"/>
<dbReference type="PANTHER" id="PTHR37813:SF1">
    <property type="entry name" value="FELS-2 PROPHAGE PROTEIN"/>
    <property type="match status" value="1"/>
</dbReference>
<sequence length="1084" mass="119494">MGANVKIGANTSDFQKQMKDMVRELKSLGSTFNLASTQAKLFGNANEQLKVKQAELTEKMKLQNRMINLQKEAINKLTNDVQKQKEKREELSKKIEEVTKKYKESSEATGKNSEETKKLGKSLADLKEEYARNERAIDSSNRKIDTANMKMNKSKTELLENKKALEEVDKKLKDINLDKFSQKMDKVSNATGKAASALKPAAIAVTGFGVAAAVTEMKFQDGIANINTLLDDQSHLEGYKNKIMEVSNQTGIDLKIVTDGMYQAISSIGDGGAETEKIFDTMAKSAKAGGAEVKDAVALISAGMKGYNQVNDETAKKISDLAFQTAKLGVTTFPEMASSMQPLFPLASNLNLSMTDLFTNMATLTGVTGNTSEVCTQLKAVFSNLIKPTADMQKLMEKYGFQNGQAMLKSEGLIGTLKILQKETGGQSDKMGKLFSSTEGLTAITALTSSQFDTLADKSKKMNEAIGTTDSALAKINNTTGNDLRTSLNLAKNSLVGFGEVLAPFISLAAKGIGGIAKAFGGLSEGQKKAVVGIGAFVVGSYGALAVTTKVTGTIRNAIKDYKAFRDVMEKLKIATKLQTAAQKALNFVTEISPVGKIILVVGLVVGALTYLYNHCEWFRNGVNKIFSGLIKFFTETVPNKLKQLINFFKNDWKEILLLIVNPFAGAFALAYKHCEGFRNGVDKLFSNIKEFFTKSIPDFFKWLISKLTQFKTDFINKIKEFGTIIKTRIKNYIEEVKFIFSNLPKLMGILIGKIAGEIYKGFLNIKIFITKTIPDAINSIKQWFAQLPEAIGKQLLDSYMKVKTWGNNLYISAKKTGKDFIYGVIDYVKELPHKIWNKITEAYDGVTTWGNNMYQEAKKVGKEFVDSIVDHVKELPTRFKNWLKESWNKVSAWGEDLKTAGKESGKKLVDSIVDTVKAIPGQMKEIGKNIVHGIWDGITGAIGWIKSKIKQFCDGIVEGFKSSLDIHSPSRVLRDQVGKFMAQGVGVGFVNEMEDINLDIKQSLDRTINTNIVPSISNVDLEKINTKLNNTNNNNIVVVIENVTNLDGEVISTKVYKKVAKQMKSDENSYRVTKGKKGGRICA</sequence>
<dbReference type="eggNOG" id="COG5283">
    <property type="taxonomic scope" value="Bacteria"/>
</dbReference>
<organism evidence="4 5">
    <name type="scientific">Clostridium perfringens (strain ATCC 13124 / DSM 756 / JCM 1290 / NCIMB 6125 / NCTC 8237 / Type A)</name>
    <dbReference type="NCBI Taxonomy" id="195103"/>
    <lineage>
        <taxon>Bacteria</taxon>
        <taxon>Bacillati</taxon>
        <taxon>Bacillota</taxon>
        <taxon>Clostridia</taxon>
        <taxon>Eubacteriales</taxon>
        <taxon>Clostridiaceae</taxon>
        <taxon>Clostridium</taxon>
    </lineage>
</organism>
<dbReference type="AlphaFoldDB" id="A0A0H2YTM6"/>
<dbReference type="Proteomes" id="UP000001823">
    <property type="component" value="Chromosome"/>
</dbReference>
<dbReference type="PaxDb" id="195103-CPF_1576"/>
<accession>A0A0H2YTM6</accession>
<evidence type="ECO:0000313" key="5">
    <source>
        <dbReference type="Proteomes" id="UP000001823"/>
    </source>
</evidence>
<dbReference type="NCBIfam" id="TIGR01760">
    <property type="entry name" value="tape_meas_TP901"/>
    <property type="match status" value="1"/>
</dbReference>
<dbReference type="eggNOG" id="COG5412">
    <property type="taxonomic scope" value="Bacteria"/>
</dbReference>
<keyword evidence="5" id="KW-1185">Reference proteome</keyword>
<proteinExistence type="predicted"/>
<dbReference type="Pfam" id="PF10145">
    <property type="entry name" value="PhageMin_Tail"/>
    <property type="match status" value="1"/>
</dbReference>
<protein>
    <submittedName>
        <fullName evidence="4">Phage tail tape measure protein, TP901 family</fullName>
    </submittedName>
</protein>
<feature type="region of interest" description="Disordered" evidence="2">
    <location>
        <begin position="98"/>
        <end position="119"/>
    </location>
</feature>
<dbReference type="PANTHER" id="PTHR37813">
    <property type="entry name" value="FELS-2 PROPHAGE PROTEIN"/>
    <property type="match status" value="1"/>
</dbReference>
<dbReference type="Gene3D" id="1.20.120.20">
    <property type="entry name" value="Apolipoprotein"/>
    <property type="match status" value="1"/>
</dbReference>
<dbReference type="KEGG" id="cpf:CPF_1576"/>
<name>A0A0H2YTM6_CLOP1</name>
<evidence type="ECO:0000259" key="3">
    <source>
        <dbReference type="Pfam" id="PF10145"/>
    </source>
</evidence>
<dbReference type="RefSeq" id="WP_011590777.1">
    <property type="nucleotide sequence ID" value="NC_008261.1"/>
</dbReference>
<dbReference type="HOGENOM" id="CLU_287821_0_0_9"/>
<evidence type="ECO:0000256" key="2">
    <source>
        <dbReference type="SAM" id="MobiDB-lite"/>
    </source>
</evidence>
<dbReference type="Gene3D" id="1.10.287.950">
    <property type="entry name" value="Methyl-accepting chemotaxis protein"/>
    <property type="match status" value="1"/>
</dbReference>
<reference evidence="4 5" key="1">
    <citation type="journal article" date="2006" name="Genome Res.">
        <title>Skewed genomic variability in strains of the toxigenic bacterial pathogen, Clostridium perfringens.</title>
        <authorList>
            <person name="Myers G.S."/>
            <person name="Rasko D.A."/>
            <person name="Cheung J.K."/>
            <person name="Ravel J."/>
            <person name="Seshadri R."/>
            <person name="Deboy R.T."/>
            <person name="Ren Q."/>
            <person name="Varga J."/>
            <person name="Awad M.M."/>
            <person name="Brinkac L.M."/>
            <person name="Daugherty S.C."/>
            <person name="Haft D.H."/>
            <person name="Dodson R.J."/>
            <person name="Madupu R."/>
            <person name="Nelson W.C."/>
            <person name="Rosovitz M.J."/>
            <person name="Sullivan S.A."/>
            <person name="Khouri H."/>
            <person name="Dimitrov G.I."/>
            <person name="Watkins K.L."/>
            <person name="Mulligan S."/>
            <person name="Benton J."/>
            <person name="Radune D."/>
            <person name="Fisher D.J."/>
            <person name="Atkins H.S."/>
            <person name="Hiscox T."/>
            <person name="Jost B.H."/>
            <person name="Billington S.J."/>
            <person name="Songer J.G."/>
            <person name="McClane B.A."/>
            <person name="Titball R.W."/>
            <person name="Rood J.I."/>
            <person name="Melville S.B."/>
            <person name="Paulsen I.T."/>
        </authorList>
    </citation>
    <scope>NUCLEOTIDE SEQUENCE [LARGE SCALE GENOMIC DNA]</scope>
    <source>
        <strain evidence="5">ATCC 13124 / DSM 756 / JCM 1290 / NCIMB 6125 / NCTC 8237 / S 107 / Type A</strain>
    </source>
</reference>